<dbReference type="PANTHER" id="PTHR30560:SF3">
    <property type="entry name" value="TRIGGER FACTOR-LIKE PROTEIN TIG, CHLOROPLASTIC"/>
    <property type="match status" value="1"/>
</dbReference>
<dbReference type="SUPFAM" id="SSF109998">
    <property type="entry name" value="Triger factor/SurA peptide-binding domain-like"/>
    <property type="match status" value="1"/>
</dbReference>
<dbReference type="InterPro" id="IPR046357">
    <property type="entry name" value="PPIase_dom_sf"/>
</dbReference>
<evidence type="ECO:0000259" key="11">
    <source>
        <dbReference type="Pfam" id="PF00254"/>
    </source>
</evidence>
<dbReference type="Gene3D" id="1.10.3120.10">
    <property type="entry name" value="Trigger factor, C-terminal domain"/>
    <property type="match status" value="1"/>
</dbReference>
<dbReference type="GO" id="GO:0005737">
    <property type="term" value="C:cytoplasm"/>
    <property type="evidence" value="ECO:0007669"/>
    <property type="project" value="UniProtKB-SubCell"/>
</dbReference>
<feature type="domain" description="Trigger factor C-terminal" evidence="13">
    <location>
        <begin position="264"/>
        <end position="419"/>
    </location>
</feature>
<dbReference type="InterPro" id="IPR037041">
    <property type="entry name" value="Trigger_fac_C_sf"/>
</dbReference>
<dbReference type="Pfam" id="PF00254">
    <property type="entry name" value="FKBP_C"/>
    <property type="match status" value="1"/>
</dbReference>
<dbReference type="GO" id="GO:0015031">
    <property type="term" value="P:protein transport"/>
    <property type="evidence" value="ECO:0007669"/>
    <property type="project" value="UniProtKB-UniRule"/>
</dbReference>
<dbReference type="SUPFAM" id="SSF102735">
    <property type="entry name" value="Trigger factor ribosome-binding domain"/>
    <property type="match status" value="1"/>
</dbReference>
<comment type="similarity">
    <text evidence="2 9">Belongs to the FKBP-type PPIase family. Tig subfamily.</text>
</comment>
<dbReference type="EC" id="5.2.1.8" evidence="3 9"/>
<keyword evidence="6 9" id="KW-0143">Chaperone</keyword>
<dbReference type="InterPro" id="IPR008881">
    <property type="entry name" value="Trigger_fac_ribosome-bd_bac"/>
</dbReference>
<evidence type="ECO:0000256" key="2">
    <source>
        <dbReference type="ARBA" id="ARBA00005464"/>
    </source>
</evidence>
<dbReference type="InterPro" id="IPR008880">
    <property type="entry name" value="Trigger_fac_C"/>
</dbReference>
<dbReference type="InterPro" id="IPR001179">
    <property type="entry name" value="PPIase_FKBP_dom"/>
</dbReference>
<dbReference type="InterPro" id="IPR027304">
    <property type="entry name" value="Trigger_fact/SurA_dom_sf"/>
</dbReference>
<dbReference type="SUPFAM" id="SSF54534">
    <property type="entry name" value="FKBP-like"/>
    <property type="match status" value="1"/>
</dbReference>
<name>A0A832A0L4_9BACT</name>
<comment type="caution">
    <text evidence="14">The sequence shown here is derived from an EMBL/GenBank/DDBJ whole genome shotgun (WGS) entry which is preliminary data.</text>
</comment>
<keyword evidence="5 9" id="KW-0697">Rotamase</keyword>
<evidence type="ECO:0000313" key="14">
    <source>
        <dbReference type="EMBL" id="HFK97348.1"/>
    </source>
</evidence>
<evidence type="ECO:0000256" key="7">
    <source>
        <dbReference type="ARBA" id="ARBA00023235"/>
    </source>
</evidence>
<dbReference type="PIRSF" id="PIRSF003095">
    <property type="entry name" value="Trigger_factor"/>
    <property type="match status" value="1"/>
</dbReference>
<dbReference type="PANTHER" id="PTHR30560">
    <property type="entry name" value="TRIGGER FACTOR CHAPERONE AND PEPTIDYL-PROLYL CIS/TRANS ISOMERASE"/>
    <property type="match status" value="1"/>
</dbReference>
<feature type="domain" description="Trigger factor ribosome-binding bacterial" evidence="12">
    <location>
        <begin position="1"/>
        <end position="144"/>
    </location>
</feature>
<dbReference type="GO" id="GO:0051301">
    <property type="term" value="P:cell division"/>
    <property type="evidence" value="ECO:0007669"/>
    <property type="project" value="UniProtKB-KW"/>
</dbReference>
<reference evidence="14" key="1">
    <citation type="journal article" date="2020" name="mSystems">
        <title>Genome- and Community-Level Interaction Insights into Carbon Utilization and Element Cycling Functions of Hydrothermarchaeota in Hydrothermal Sediment.</title>
        <authorList>
            <person name="Zhou Z."/>
            <person name="Liu Y."/>
            <person name="Xu W."/>
            <person name="Pan J."/>
            <person name="Luo Z.H."/>
            <person name="Li M."/>
        </authorList>
    </citation>
    <scope>NUCLEOTIDE SEQUENCE [LARGE SCALE GENOMIC DNA]</scope>
    <source>
        <strain evidence="14">SpSt-456</strain>
    </source>
</reference>
<evidence type="ECO:0000256" key="10">
    <source>
        <dbReference type="SAM" id="Coils"/>
    </source>
</evidence>
<dbReference type="EMBL" id="DSTK01000026">
    <property type="protein sequence ID" value="HFK97348.1"/>
    <property type="molecule type" value="Genomic_DNA"/>
</dbReference>
<dbReference type="GO" id="GO:0043022">
    <property type="term" value="F:ribosome binding"/>
    <property type="evidence" value="ECO:0007669"/>
    <property type="project" value="TreeGrafter"/>
</dbReference>
<evidence type="ECO:0000256" key="4">
    <source>
        <dbReference type="ARBA" id="ARBA00016902"/>
    </source>
</evidence>
<accession>A0A832A0L4</accession>
<comment type="domain">
    <text evidence="9">Consists of 3 domains; the N-terminus binds the ribosome, the middle domain has PPIase activity, while the C-terminus has intrinsic chaperone activity on its own.</text>
</comment>
<keyword evidence="9" id="KW-0132">Cell division</keyword>
<feature type="coiled-coil region" evidence="10">
    <location>
        <begin position="262"/>
        <end position="289"/>
    </location>
</feature>
<proteinExistence type="inferred from homology"/>
<dbReference type="Gene3D" id="3.30.70.1050">
    <property type="entry name" value="Trigger factor ribosome-binding domain"/>
    <property type="match status" value="1"/>
</dbReference>
<evidence type="ECO:0000256" key="5">
    <source>
        <dbReference type="ARBA" id="ARBA00023110"/>
    </source>
</evidence>
<dbReference type="HAMAP" id="MF_00303">
    <property type="entry name" value="Trigger_factor_Tig"/>
    <property type="match status" value="1"/>
</dbReference>
<keyword evidence="9" id="KW-0963">Cytoplasm</keyword>
<dbReference type="AlphaFoldDB" id="A0A832A0L4"/>
<evidence type="ECO:0000256" key="1">
    <source>
        <dbReference type="ARBA" id="ARBA00000971"/>
    </source>
</evidence>
<comment type="catalytic activity">
    <reaction evidence="1 9">
        <text>[protein]-peptidylproline (omega=180) = [protein]-peptidylproline (omega=0)</text>
        <dbReference type="Rhea" id="RHEA:16237"/>
        <dbReference type="Rhea" id="RHEA-COMP:10747"/>
        <dbReference type="Rhea" id="RHEA-COMP:10748"/>
        <dbReference type="ChEBI" id="CHEBI:83833"/>
        <dbReference type="ChEBI" id="CHEBI:83834"/>
        <dbReference type="EC" id="5.2.1.8"/>
    </reaction>
</comment>
<dbReference type="NCBIfam" id="TIGR00115">
    <property type="entry name" value="tig"/>
    <property type="match status" value="1"/>
</dbReference>
<organism evidence="14">
    <name type="scientific">Desulfacinum infernum</name>
    <dbReference type="NCBI Taxonomy" id="35837"/>
    <lineage>
        <taxon>Bacteria</taxon>
        <taxon>Pseudomonadati</taxon>
        <taxon>Thermodesulfobacteriota</taxon>
        <taxon>Syntrophobacteria</taxon>
        <taxon>Syntrophobacterales</taxon>
        <taxon>Syntrophobacteraceae</taxon>
        <taxon>Desulfacinum</taxon>
    </lineage>
</organism>
<comment type="function">
    <text evidence="9">Involved in protein export. Acts as a chaperone by maintaining the newly synthesized protein in an open conformation. Functions as a peptidyl-prolyl cis-trans isomerase.</text>
</comment>
<evidence type="ECO:0000259" key="13">
    <source>
        <dbReference type="Pfam" id="PF05698"/>
    </source>
</evidence>
<sequence>MKVTVTDLGPTQKKLLVVVEPRHVEKELDKRYRQLSQQVRLKGFRPGKVPRKILESYYGKTVQGEVSNQLIQETYPDALKQTELKPLMEGDVEDYRFDPDGSFSYSAIVEVRPVFEVKDYLGLEVEVPARRDVTDDRVAEQLSMLRERHAEIRSVEGDRPAQTGDLVVVDVVPELDSQVFDKGVQKNFTLELGQGTMHPDFDARLVGHHGGETVRFALDFPEDAETRDLAGKRVHFEVTLKEIKEKILPDLDDAFARKVGGYESLEALKEALRERLRKADEEASKLHVRRAIMEQLLQSVSFELPPKVVEREVDRRIQHFVHQFSVQGIKLDPSRFQTPEIRAEQRPAAERDIRWRLIVEQIAAQENLELSDEEKETIYAEVARIYRTSPQQVKEEYQESTIVQEMFQQKLEEKVFKLLEDHAVAKEGAFEAPREESEES</sequence>
<protein>
    <recommendedName>
        <fullName evidence="4 9">Trigger factor</fullName>
        <shortName evidence="9">TF</shortName>
        <ecNumber evidence="3 9">5.2.1.8</ecNumber>
    </recommendedName>
    <alternativeName>
        <fullName evidence="8 9">PPIase</fullName>
    </alternativeName>
</protein>
<dbReference type="Pfam" id="PF05697">
    <property type="entry name" value="Trigger_N"/>
    <property type="match status" value="1"/>
</dbReference>
<keyword evidence="10" id="KW-0175">Coiled coil</keyword>
<dbReference type="GO" id="GO:0051083">
    <property type="term" value="P:'de novo' cotranslational protein folding"/>
    <property type="evidence" value="ECO:0007669"/>
    <property type="project" value="TreeGrafter"/>
</dbReference>
<dbReference type="GO" id="GO:0003755">
    <property type="term" value="F:peptidyl-prolyl cis-trans isomerase activity"/>
    <property type="evidence" value="ECO:0007669"/>
    <property type="project" value="UniProtKB-UniRule"/>
</dbReference>
<dbReference type="InterPro" id="IPR005215">
    <property type="entry name" value="Trig_fac"/>
</dbReference>
<evidence type="ECO:0000256" key="6">
    <source>
        <dbReference type="ARBA" id="ARBA00023186"/>
    </source>
</evidence>
<evidence type="ECO:0000256" key="8">
    <source>
        <dbReference type="ARBA" id="ARBA00029986"/>
    </source>
</evidence>
<evidence type="ECO:0000256" key="3">
    <source>
        <dbReference type="ARBA" id="ARBA00013194"/>
    </source>
</evidence>
<dbReference type="GO" id="GO:0044183">
    <property type="term" value="F:protein folding chaperone"/>
    <property type="evidence" value="ECO:0007669"/>
    <property type="project" value="TreeGrafter"/>
</dbReference>
<dbReference type="InterPro" id="IPR036611">
    <property type="entry name" value="Trigger_fac_ribosome-bd_sf"/>
</dbReference>
<comment type="subcellular location">
    <subcellularLocation>
        <location evidence="9">Cytoplasm</location>
    </subcellularLocation>
    <text evidence="9">About half TF is bound to the ribosome near the polypeptide exit tunnel while the other half is free in the cytoplasm.</text>
</comment>
<dbReference type="GO" id="GO:0043335">
    <property type="term" value="P:protein unfolding"/>
    <property type="evidence" value="ECO:0007669"/>
    <property type="project" value="TreeGrafter"/>
</dbReference>
<feature type="domain" description="PPIase FKBP-type" evidence="11">
    <location>
        <begin position="158"/>
        <end position="241"/>
    </location>
</feature>
<keyword evidence="7 9" id="KW-0413">Isomerase</keyword>
<dbReference type="Pfam" id="PF05698">
    <property type="entry name" value="Trigger_C"/>
    <property type="match status" value="1"/>
</dbReference>
<keyword evidence="9" id="KW-0131">Cell cycle</keyword>
<dbReference type="Gene3D" id="3.10.50.40">
    <property type="match status" value="1"/>
</dbReference>
<evidence type="ECO:0000256" key="9">
    <source>
        <dbReference type="HAMAP-Rule" id="MF_00303"/>
    </source>
</evidence>
<gene>
    <name evidence="9 14" type="primary">tig</name>
    <name evidence="14" type="ORF">ENS06_08515</name>
</gene>
<evidence type="ECO:0000259" key="12">
    <source>
        <dbReference type="Pfam" id="PF05697"/>
    </source>
</evidence>